<dbReference type="GO" id="GO:0005737">
    <property type="term" value="C:cytoplasm"/>
    <property type="evidence" value="ECO:0007669"/>
    <property type="project" value="UniProtKB-ARBA"/>
</dbReference>
<dbReference type="GO" id="GO:0006412">
    <property type="term" value="P:translation"/>
    <property type="evidence" value="ECO:0007669"/>
    <property type="project" value="TreeGrafter"/>
</dbReference>
<dbReference type="PROSITE" id="PS50126">
    <property type="entry name" value="S1"/>
    <property type="match status" value="2"/>
</dbReference>
<accession>A0AAV9IL28</accession>
<dbReference type="SMART" id="SM00316">
    <property type="entry name" value="S1"/>
    <property type="match status" value="2"/>
</dbReference>
<feature type="domain" description="S1 motif" evidence="3">
    <location>
        <begin position="164"/>
        <end position="228"/>
    </location>
</feature>
<keyword evidence="5" id="KW-1185">Reference proteome</keyword>
<dbReference type="PANTHER" id="PTHR10724:SF10">
    <property type="entry name" value="S1 RNA-BINDING DOMAIN-CONTAINING PROTEIN 1"/>
    <property type="match status" value="1"/>
</dbReference>
<dbReference type="EMBL" id="JANCYU010000057">
    <property type="protein sequence ID" value="KAK4527911.1"/>
    <property type="molecule type" value="Genomic_DNA"/>
</dbReference>
<comment type="caution">
    <text evidence="4">The sequence shown here is derived from an EMBL/GenBank/DDBJ whole genome shotgun (WGS) entry which is preliminary data.</text>
</comment>
<reference evidence="4 5" key="1">
    <citation type="submission" date="2022-07" db="EMBL/GenBank/DDBJ databases">
        <title>Genome-wide signatures of adaptation to extreme environments.</title>
        <authorList>
            <person name="Cho C.H."/>
            <person name="Yoon H.S."/>
        </authorList>
    </citation>
    <scope>NUCLEOTIDE SEQUENCE [LARGE SCALE GENOMIC DNA]</scope>
    <source>
        <strain evidence="4 5">108.79 E11</strain>
    </source>
</reference>
<dbReference type="InterPro" id="IPR050437">
    <property type="entry name" value="Ribos_protein_bS1-like"/>
</dbReference>
<evidence type="ECO:0000256" key="1">
    <source>
        <dbReference type="ARBA" id="ARBA00025453"/>
    </source>
</evidence>
<dbReference type="InterPro" id="IPR003029">
    <property type="entry name" value="S1_domain"/>
</dbReference>
<proteinExistence type="predicted"/>
<dbReference type="InterPro" id="IPR012340">
    <property type="entry name" value="NA-bd_OB-fold"/>
</dbReference>
<feature type="compositionally biased region" description="Basic and acidic residues" evidence="2">
    <location>
        <begin position="248"/>
        <end position="258"/>
    </location>
</feature>
<gene>
    <name evidence="4" type="ORF">GAYE_SCF46G5844</name>
</gene>
<feature type="region of interest" description="Disordered" evidence="2">
    <location>
        <begin position="247"/>
        <end position="274"/>
    </location>
</feature>
<sequence>MRCLSFVSTCPYRFLSVPRLFYGVKNRNNLYDKTTTFRLYSVLDTTERVPKPNRKQDNTIRKKAPQATIKLEQLVVGQQLTAKILKTKAYGCFVDIGIGQDVLVHISELSTQFVKNIAETISVGDTIKVYVKSIDLESRKVWLTTLQHRTFVSHRKPVAQVEVEDIVKGSVVRLTESGAFVDFGCFCDGFLPFTEVPPENNNLALGDEVEARVIRVEQTTRKIWLSIRQVDIKVRQLIRPPLQLVLERPTKQPQEKTTSETTDEDEVVRQQQPS</sequence>
<dbReference type="SUPFAM" id="SSF50249">
    <property type="entry name" value="Nucleic acid-binding proteins"/>
    <property type="match status" value="2"/>
</dbReference>
<dbReference type="Pfam" id="PF00575">
    <property type="entry name" value="S1"/>
    <property type="match status" value="2"/>
</dbReference>
<dbReference type="AlphaFoldDB" id="A0AAV9IL28"/>
<evidence type="ECO:0000256" key="2">
    <source>
        <dbReference type="SAM" id="MobiDB-lite"/>
    </source>
</evidence>
<dbReference type="GO" id="GO:0003729">
    <property type="term" value="F:mRNA binding"/>
    <property type="evidence" value="ECO:0007669"/>
    <property type="project" value="UniProtKB-ARBA"/>
</dbReference>
<organism evidence="4 5">
    <name type="scientific">Galdieria yellowstonensis</name>
    <dbReference type="NCBI Taxonomy" id="3028027"/>
    <lineage>
        <taxon>Eukaryota</taxon>
        <taxon>Rhodophyta</taxon>
        <taxon>Bangiophyceae</taxon>
        <taxon>Galdieriales</taxon>
        <taxon>Galdieriaceae</taxon>
        <taxon>Galdieria</taxon>
    </lineage>
</organism>
<name>A0AAV9IL28_9RHOD</name>
<dbReference type="Gene3D" id="2.40.50.140">
    <property type="entry name" value="Nucleic acid-binding proteins"/>
    <property type="match status" value="2"/>
</dbReference>
<comment type="function">
    <text evidence="1">Associates with the EF-Tu.GDP complex and induces the exchange of GDP to GTP. It remains bound to the aminoacyl-tRNA.EF-Tu.GTP complex up to the GTP hydrolysis stage on the ribosome.</text>
</comment>
<dbReference type="PANTHER" id="PTHR10724">
    <property type="entry name" value="30S RIBOSOMAL PROTEIN S1"/>
    <property type="match status" value="1"/>
</dbReference>
<dbReference type="GO" id="GO:0003735">
    <property type="term" value="F:structural constituent of ribosome"/>
    <property type="evidence" value="ECO:0007669"/>
    <property type="project" value="TreeGrafter"/>
</dbReference>
<evidence type="ECO:0000313" key="5">
    <source>
        <dbReference type="Proteomes" id="UP001300502"/>
    </source>
</evidence>
<feature type="domain" description="S1 motif" evidence="3">
    <location>
        <begin position="77"/>
        <end position="146"/>
    </location>
</feature>
<dbReference type="Proteomes" id="UP001300502">
    <property type="component" value="Unassembled WGS sequence"/>
</dbReference>
<dbReference type="FunFam" id="2.40.50.140:FF:000051">
    <property type="entry name" value="RNA-binding transcriptional accessory protein"/>
    <property type="match status" value="1"/>
</dbReference>
<evidence type="ECO:0000259" key="3">
    <source>
        <dbReference type="PROSITE" id="PS50126"/>
    </source>
</evidence>
<evidence type="ECO:0000313" key="4">
    <source>
        <dbReference type="EMBL" id="KAK4527911.1"/>
    </source>
</evidence>
<protein>
    <recommendedName>
        <fullName evidence="3">S1 motif domain-containing protein</fullName>
    </recommendedName>
</protein>